<dbReference type="Pfam" id="PF05920">
    <property type="entry name" value="Homeobox_KN"/>
    <property type="match status" value="1"/>
</dbReference>
<evidence type="ECO:0000256" key="4">
    <source>
        <dbReference type="PROSITE-ProRule" id="PRU00108"/>
    </source>
</evidence>
<dbReference type="PROSITE" id="PS50071">
    <property type="entry name" value="HOMEOBOX_2"/>
    <property type="match status" value="1"/>
</dbReference>
<proteinExistence type="predicted"/>
<dbReference type="Gene3D" id="1.10.10.60">
    <property type="entry name" value="Homeodomain-like"/>
    <property type="match status" value="1"/>
</dbReference>
<dbReference type="Proteomes" id="UP000324907">
    <property type="component" value="Unassembled WGS sequence"/>
</dbReference>
<keyword evidence="5" id="KW-0175">Coiled coil</keyword>
<dbReference type="InterPro" id="IPR001356">
    <property type="entry name" value="HD"/>
</dbReference>
<dbReference type="EMBL" id="VLTM01000012">
    <property type="protein sequence ID" value="KAA0165527.1"/>
    <property type="molecule type" value="Genomic_DNA"/>
</dbReference>
<feature type="compositionally biased region" description="Gly residues" evidence="6">
    <location>
        <begin position="350"/>
        <end position="364"/>
    </location>
</feature>
<feature type="region of interest" description="Disordered" evidence="6">
    <location>
        <begin position="348"/>
        <end position="394"/>
    </location>
</feature>
<feature type="compositionally biased region" description="Low complexity" evidence="6">
    <location>
        <begin position="506"/>
        <end position="516"/>
    </location>
</feature>
<protein>
    <recommendedName>
        <fullName evidence="7">Homeobox domain-containing protein</fullName>
    </recommendedName>
</protein>
<feature type="compositionally biased region" description="Basic and acidic residues" evidence="6">
    <location>
        <begin position="517"/>
        <end position="526"/>
    </location>
</feature>
<organism evidence="8 11">
    <name type="scientific">Cafeteria roenbergensis</name>
    <name type="common">Marine flagellate</name>
    <dbReference type="NCBI Taxonomy" id="33653"/>
    <lineage>
        <taxon>Eukaryota</taxon>
        <taxon>Sar</taxon>
        <taxon>Stramenopiles</taxon>
        <taxon>Bigyra</taxon>
        <taxon>Opalozoa</taxon>
        <taxon>Bicosoecida</taxon>
        <taxon>Cafeteriaceae</taxon>
        <taxon>Cafeteria</taxon>
    </lineage>
</organism>
<name>A0A5A8DLQ7_CAFRO</name>
<dbReference type="CDD" id="cd00086">
    <property type="entry name" value="homeodomain"/>
    <property type="match status" value="1"/>
</dbReference>
<keyword evidence="3 4" id="KW-0539">Nucleus</keyword>
<dbReference type="GO" id="GO:0006355">
    <property type="term" value="P:regulation of DNA-templated transcription"/>
    <property type="evidence" value="ECO:0007669"/>
    <property type="project" value="InterPro"/>
</dbReference>
<comment type="subcellular location">
    <subcellularLocation>
        <location evidence="4">Nucleus</location>
    </subcellularLocation>
</comment>
<feature type="region of interest" description="Disordered" evidence="6">
    <location>
        <begin position="240"/>
        <end position="271"/>
    </location>
</feature>
<reference evidence="10 11" key="1">
    <citation type="submission" date="2019-07" db="EMBL/GenBank/DDBJ databases">
        <title>Genomes of Cafeteria roenbergensis.</title>
        <authorList>
            <person name="Fischer M.G."/>
            <person name="Hackl T."/>
            <person name="Roman M."/>
        </authorList>
    </citation>
    <scope>NUCLEOTIDE SEQUENCE [LARGE SCALE GENOMIC DNA]</scope>
    <source>
        <strain evidence="8 11">Cflag</strain>
        <strain evidence="9 10">RCC970-E3</strain>
    </source>
</reference>
<evidence type="ECO:0000256" key="6">
    <source>
        <dbReference type="SAM" id="MobiDB-lite"/>
    </source>
</evidence>
<dbReference type="PANTHER" id="PTHR11850">
    <property type="entry name" value="HOMEOBOX PROTEIN TRANSCRIPTION FACTORS"/>
    <property type="match status" value="1"/>
</dbReference>
<dbReference type="GO" id="GO:0003677">
    <property type="term" value="F:DNA binding"/>
    <property type="evidence" value="ECO:0007669"/>
    <property type="project" value="UniProtKB-UniRule"/>
</dbReference>
<evidence type="ECO:0000256" key="3">
    <source>
        <dbReference type="ARBA" id="ARBA00023242"/>
    </source>
</evidence>
<keyword evidence="1 4" id="KW-0238">DNA-binding</keyword>
<evidence type="ECO:0000313" key="8">
    <source>
        <dbReference type="EMBL" id="KAA0165527.1"/>
    </source>
</evidence>
<accession>A0A5A8DLQ7</accession>
<feature type="compositionally biased region" description="Gly residues" evidence="6">
    <location>
        <begin position="163"/>
        <end position="173"/>
    </location>
</feature>
<feature type="DNA-binding region" description="Homeobox" evidence="4">
    <location>
        <begin position="7"/>
        <end position="71"/>
    </location>
</feature>
<evidence type="ECO:0000313" key="10">
    <source>
        <dbReference type="Proteomes" id="UP000324907"/>
    </source>
</evidence>
<dbReference type="InterPro" id="IPR050224">
    <property type="entry name" value="TALE_homeobox"/>
</dbReference>
<feature type="region of interest" description="Disordered" evidence="6">
    <location>
        <begin position="498"/>
        <end position="600"/>
    </location>
</feature>
<feature type="region of interest" description="Disordered" evidence="6">
    <location>
        <begin position="99"/>
        <end position="175"/>
    </location>
</feature>
<dbReference type="InterPro" id="IPR009057">
    <property type="entry name" value="Homeodomain-like_sf"/>
</dbReference>
<dbReference type="AlphaFoldDB" id="A0A5A8DLQ7"/>
<dbReference type="Proteomes" id="UP000325113">
    <property type="component" value="Unassembled WGS sequence"/>
</dbReference>
<sequence length="600" mass="62934">MPPKRSAAANKTKLPDEAVKVLRDWLFMPENWDHPYPTPDEKQGLLQRTGISSKQLTNWLTNARKRLWMPLRKKQGKSITNYAEAKRVKRFEEWDKMTRKQRGEEGDGLSEERSPTMDDDDDDDGSGSMARSASRMQGGHDSRDFAMMRTLSGPPDMSEAEAGRGGGGGGGGEAAAAGSEMAALAQAAAAAAKSAPPHAFLRPLGVDPHFGSSAPTVLASPDPLVNRIWANARDPSSLAEAVASETSSNARSNMVGGGAMPGGHGAGGQGGSQLIHRDIVARLRADIDHQRRAIEQQREALRQREETLVRALSVAGQALQDDGELRAQSSQPLHKPPELSAASLRHDAMGGWGAPAPAGGGGPGMMPIVPQPPPVPGVLPRHPSAHAHLGQMGHMGRMPASTFSDSAGHMAQSSQMTHAHLAYAMHPGAAGMNDGFPIYMHRQHPGASSAMGASSSAPMPGMMGPTSHGYYMGRSGHEMQMPAHGVYVSSAMGSAPPMVSSHPFQASATTASTAPTDHSRRGRADTDTSSLSAVPAQAGPDHHHLEGSASMGESAPHDSRKRRRNDADAAESLAKMACMASPTAGQGSHLLDASSADADA</sequence>
<evidence type="ECO:0000313" key="9">
    <source>
        <dbReference type="EMBL" id="KAA0172047.1"/>
    </source>
</evidence>
<feature type="compositionally biased region" description="Basic and acidic residues" evidence="6">
    <location>
        <begin position="99"/>
        <end position="116"/>
    </location>
</feature>
<evidence type="ECO:0000313" key="11">
    <source>
        <dbReference type="Proteomes" id="UP000325113"/>
    </source>
</evidence>
<evidence type="ECO:0000256" key="5">
    <source>
        <dbReference type="SAM" id="Coils"/>
    </source>
</evidence>
<dbReference type="InterPro" id="IPR008422">
    <property type="entry name" value="KN_HD"/>
</dbReference>
<evidence type="ECO:0000256" key="1">
    <source>
        <dbReference type="ARBA" id="ARBA00023125"/>
    </source>
</evidence>
<dbReference type="EMBL" id="VLTL01000003">
    <property type="protein sequence ID" value="KAA0172047.1"/>
    <property type="molecule type" value="Genomic_DNA"/>
</dbReference>
<keyword evidence="2 4" id="KW-0371">Homeobox</keyword>
<gene>
    <name evidence="9" type="ORF">FNF28_00364</name>
    <name evidence="8" type="ORF">FNF31_01872</name>
</gene>
<dbReference type="SUPFAM" id="SSF46689">
    <property type="entry name" value="Homeodomain-like"/>
    <property type="match status" value="1"/>
</dbReference>
<evidence type="ECO:0000259" key="7">
    <source>
        <dbReference type="PROSITE" id="PS50071"/>
    </source>
</evidence>
<feature type="domain" description="Homeobox" evidence="7">
    <location>
        <begin position="5"/>
        <end position="70"/>
    </location>
</feature>
<feature type="compositionally biased region" description="Low complexity" evidence="6">
    <location>
        <begin position="126"/>
        <end position="135"/>
    </location>
</feature>
<evidence type="ECO:0000256" key="2">
    <source>
        <dbReference type="ARBA" id="ARBA00023155"/>
    </source>
</evidence>
<comment type="caution">
    <text evidence="8">The sequence shown here is derived from an EMBL/GenBank/DDBJ whole genome shotgun (WGS) entry which is preliminary data.</text>
</comment>
<feature type="coiled-coil region" evidence="5">
    <location>
        <begin position="280"/>
        <end position="311"/>
    </location>
</feature>
<dbReference type="GO" id="GO:0005634">
    <property type="term" value="C:nucleus"/>
    <property type="evidence" value="ECO:0007669"/>
    <property type="project" value="UniProtKB-SubCell"/>
</dbReference>
<feature type="compositionally biased region" description="Gly residues" evidence="6">
    <location>
        <begin position="255"/>
        <end position="271"/>
    </location>
</feature>